<accession>A0A8B8UNM4</accession>
<dbReference type="GeneID" id="54629583"/>
<evidence type="ECO:0000259" key="1">
    <source>
        <dbReference type="Pfam" id="PF11001"/>
    </source>
</evidence>
<dbReference type="InterPro" id="IPR048462">
    <property type="entry name" value="YDR124W_N"/>
</dbReference>
<protein>
    <recommendedName>
        <fullName evidence="4">YDR124W-like protein</fullName>
    </recommendedName>
</protein>
<feature type="domain" description="Subtelomeric hrmA-associated cluster protein AFUB-079030/YDR124W-like helical bundle" evidence="1">
    <location>
        <begin position="86"/>
        <end position="205"/>
    </location>
</feature>
<organism evidence="3">
    <name type="scientific">Saccharomyces paradoxus</name>
    <name type="common">Yeast</name>
    <name type="synonym">Saccharomyces douglasii</name>
    <dbReference type="NCBI Taxonomy" id="27291"/>
    <lineage>
        <taxon>Eukaryota</taxon>
        <taxon>Fungi</taxon>
        <taxon>Dikarya</taxon>
        <taxon>Ascomycota</taxon>
        <taxon>Saccharomycotina</taxon>
        <taxon>Saccharomycetes</taxon>
        <taxon>Saccharomycetales</taxon>
        <taxon>Saccharomycetaceae</taxon>
        <taxon>Saccharomyces</taxon>
    </lineage>
</organism>
<dbReference type="OrthoDB" id="5338458at2759"/>
<evidence type="ECO:0008006" key="4">
    <source>
        <dbReference type="Google" id="ProtNLM"/>
    </source>
</evidence>
<reference evidence="3" key="2">
    <citation type="submission" date="2020-01" db="EMBL/GenBank/DDBJ databases">
        <title>Population-level Yeast Reference Genomes.</title>
        <authorList>
            <person name="Yue J.-X."/>
        </authorList>
    </citation>
    <scope>NUCLEOTIDE SEQUENCE</scope>
    <source>
        <strain evidence="3">CBS432</strain>
    </source>
</reference>
<dbReference type="InterPro" id="IPR047092">
    <property type="entry name" value="AFUB_07903/YDR124W-like_hel"/>
</dbReference>
<dbReference type="VEuPathDB" id="FungiDB:SPAR_D03360"/>
<dbReference type="Pfam" id="PF21652">
    <property type="entry name" value="YDR124W_N"/>
    <property type="match status" value="1"/>
</dbReference>
<dbReference type="PANTHER" id="PTHR36102">
    <property type="entry name" value="CHROMOSOME 10, WHOLE GENOME SHOTGUN SEQUENCE"/>
    <property type="match status" value="1"/>
</dbReference>
<reference evidence="3" key="1">
    <citation type="journal article" date="2017" name="Nat. Genet.">
        <title>Contrasting evolutionary genome dynamics between domesticated and wild yeasts.</title>
        <authorList>
            <person name="Yue J.X."/>
            <person name="Li J."/>
            <person name="Aigrain L."/>
            <person name="Hallin J."/>
            <person name="Persson K."/>
            <person name="Oliver K."/>
            <person name="Bergstrom A."/>
            <person name="Coupland P."/>
            <person name="Warringer J."/>
            <person name="Lagomarsino M.C."/>
            <person name="Fischer G."/>
            <person name="Durbin R."/>
            <person name="Liti G."/>
        </authorList>
    </citation>
    <scope>NUCLEOTIDE SEQUENCE</scope>
    <source>
        <strain evidence="3">CBS432</strain>
    </source>
</reference>
<dbReference type="Pfam" id="PF11001">
    <property type="entry name" value="AFUB_07903_YDR124W_hel"/>
    <property type="match status" value="1"/>
</dbReference>
<dbReference type="KEGG" id="spao:SPAR_D03360"/>
<feature type="domain" description="YDR124W N-terminal" evidence="2">
    <location>
        <begin position="3"/>
        <end position="69"/>
    </location>
</feature>
<proteinExistence type="predicted"/>
<reference evidence="3" key="4">
    <citation type="submission" date="2025-08" db="UniProtKB">
        <authorList>
            <consortium name="RefSeq"/>
        </authorList>
    </citation>
    <scope>IDENTIFICATION</scope>
    <source>
        <strain evidence="3">CBS432</strain>
    </source>
</reference>
<evidence type="ECO:0000259" key="2">
    <source>
        <dbReference type="Pfam" id="PF21652"/>
    </source>
</evidence>
<dbReference type="PANTHER" id="PTHR36102:SF1">
    <property type="entry name" value="YDR124W-LIKE HELICAL BUNDLE DOMAIN-CONTAINING PROTEIN"/>
    <property type="match status" value="1"/>
</dbReference>
<sequence length="320" mass="37209">MGMEELRRALALLNGQGYEFMVFVKERDHLKGESIPKKFFSESFISSSIERDPPLTFDPLVNRKKITVYEKNIQPKMMLPLDQPILVRNYLYAAFKLLRQVPCKAIAKLWIKIIEPRKKTRFPYIKGDARKPTWWPKDVEHKEPDHLHKADRLNLMCTIIMNVLPQSPFGHEILDELIRVTVAMTIFKRENVKRVIIKNVLEIAKCLCNKDFKRNTVSLDDLNDLAHKQKKSNHSHRLDVNKMANVGKDLLQQSSGSDFSPSRTIPTKESYTEYLSRGYYPVSEDHSNSIFRTEGVVDFDPLFLTKLDELSSSDDPRDFI</sequence>
<dbReference type="RefSeq" id="XP_033765369.1">
    <property type="nucleotide sequence ID" value="XM_033909478.1"/>
</dbReference>
<evidence type="ECO:0000313" key="3">
    <source>
        <dbReference type="RefSeq" id="XP_033765369.1"/>
    </source>
</evidence>
<dbReference type="InterPro" id="IPR021264">
    <property type="entry name" value="AFUB_079030/YDR124W-like"/>
</dbReference>
<reference evidence="3" key="3">
    <citation type="submission" date="2025-07" db="EMBL/GenBank/DDBJ databases">
        <authorList>
            <consortium name="NCBI Genome Project"/>
        </authorList>
    </citation>
    <scope>NUCLEOTIDE SEQUENCE</scope>
    <source>
        <strain evidence="3">CBS432</strain>
    </source>
</reference>
<gene>
    <name evidence="3" type="ORF">SPAR_D03360</name>
</gene>
<name>A0A8B8UNM4_SACPA</name>
<dbReference type="AlphaFoldDB" id="A0A8B8UNM4"/>